<proteinExistence type="predicted"/>
<name>A0A2L0FA37_SORCE</name>
<evidence type="ECO:0000313" key="3">
    <source>
        <dbReference type="Proteomes" id="UP000238348"/>
    </source>
</evidence>
<feature type="domain" description="NAD-dependent epimerase/dehydratase" evidence="1">
    <location>
        <begin position="3"/>
        <end position="226"/>
    </location>
</feature>
<dbReference type="Gene3D" id="3.40.50.720">
    <property type="entry name" value="NAD(P)-binding Rossmann-like Domain"/>
    <property type="match status" value="1"/>
</dbReference>
<accession>A0A2L0FA37</accession>
<evidence type="ECO:0000313" key="2">
    <source>
        <dbReference type="EMBL" id="AUX48456.1"/>
    </source>
</evidence>
<gene>
    <name evidence="2" type="ORF">SOCE26_099940</name>
</gene>
<organism evidence="2 3">
    <name type="scientific">Sorangium cellulosum</name>
    <name type="common">Polyangium cellulosum</name>
    <dbReference type="NCBI Taxonomy" id="56"/>
    <lineage>
        <taxon>Bacteria</taxon>
        <taxon>Pseudomonadati</taxon>
        <taxon>Myxococcota</taxon>
        <taxon>Polyangia</taxon>
        <taxon>Polyangiales</taxon>
        <taxon>Polyangiaceae</taxon>
        <taxon>Sorangium</taxon>
    </lineage>
</organism>
<evidence type="ECO:0000259" key="1">
    <source>
        <dbReference type="Pfam" id="PF01370"/>
    </source>
</evidence>
<dbReference type="InterPro" id="IPR001509">
    <property type="entry name" value="Epimerase_deHydtase"/>
</dbReference>
<dbReference type="Proteomes" id="UP000238348">
    <property type="component" value="Chromosome"/>
</dbReference>
<dbReference type="RefSeq" id="WP_104986312.1">
    <property type="nucleotide sequence ID" value="NZ_CP012673.1"/>
</dbReference>
<dbReference type="OrthoDB" id="7941246at2"/>
<dbReference type="EMBL" id="CP012673">
    <property type="protein sequence ID" value="AUX48456.1"/>
    <property type="molecule type" value="Genomic_DNA"/>
</dbReference>
<reference evidence="2 3" key="1">
    <citation type="submission" date="2015-09" db="EMBL/GenBank/DDBJ databases">
        <title>Sorangium comparison.</title>
        <authorList>
            <person name="Zaburannyi N."/>
            <person name="Bunk B."/>
            <person name="Overmann J."/>
            <person name="Mueller R."/>
        </authorList>
    </citation>
    <scope>NUCLEOTIDE SEQUENCE [LARGE SCALE GENOMIC DNA]</scope>
    <source>
        <strain evidence="2 3">So ce26</strain>
    </source>
</reference>
<protein>
    <submittedName>
        <fullName evidence="2">Reductase</fullName>
    </submittedName>
</protein>
<dbReference type="Pfam" id="PF01370">
    <property type="entry name" value="Epimerase"/>
    <property type="match status" value="1"/>
</dbReference>
<dbReference type="AlphaFoldDB" id="A0A2L0FA37"/>
<sequence>MKILILGGTLFVGRHIVEAALTRGHQVTLFNRGRQAPGLFPEVERLTGDRRGDLGALRGRRWDAVIDTAAYVPSIVRRAVRLLSPAVEHYTFISTRSVYVDPANSGEDGPVATLTEEALRAAEAIEPEGPSNASLYGEHYGALKVCCERAAEEEMPGRVLVLRPGLIVGPLDPTDRFTYWVRRVARGGDVLAPGRPERPVRALDARDFAAWCVQRIEARTPGVFNAAGADGVTMQNLLDACARGSGSEAHFAWASEAFLLAHGVAPWSELPLWLPEKNNAFLETGNAKAVSAGLTFRPLVETVRDTLAWDRSRGEPALRAGLTPLREAELLAALAGAGR</sequence>
<dbReference type="SUPFAM" id="SSF51735">
    <property type="entry name" value="NAD(P)-binding Rossmann-fold domains"/>
    <property type="match status" value="1"/>
</dbReference>
<dbReference type="InterPro" id="IPR036291">
    <property type="entry name" value="NAD(P)-bd_dom_sf"/>
</dbReference>